<keyword evidence="1" id="KW-0560">Oxidoreductase</keyword>
<evidence type="ECO:0000259" key="2">
    <source>
        <dbReference type="Pfam" id="PF00171"/>
    </source>
</evidence>
<dbReference type="Proteomes" id="UP001551582">
    <property type="component" value="Unassembled WGS sequence"/>
</dbReference>
<proteinExistence type="predicted"/>
<keyword evidence="4" id="KW-1185">Reference proteome</keyword>
<dbReference type="Gene3D" id="3.40.605.10">
    <property type="entry name" value="Aldehyde Dehydrogenase, Chain A, domain 1"/>
    <property type="match status" value="1"/>
</dbReference>
<dbReference type="InterPro" id="IPR016163">
    <property type="entry name" value="Ald_DH_C"/>
</dbReference>
<dbReference type="InterPro" id="IPR016162">
    <property type="entry name" value="Ald_DH_N"/>
</dbReference>
<accession>A0ABV3EEL5</accession>
<dbReference type="RefSeq" id="WP_359988661.1">
    <property type="nucleotide sequence ID" value="NZ_JBEZLS010000032.1"/>
</dbReference>
<evidence type="ECO:0000313" key="4">
    <source>
        <dbReference type="Proteomes" id="UP001551582"/>
    </source>
</evidence>
<reference evidence="3 4" key="1">
    <citation type="submission" date="2024-06" db="EMBL/GenBank/DDBJ databases">
        <title>The Natural Products Discovery Center: Release of the First 8490 Sequenced Strains for Exploring Actinobacteria Biosynthetic Diversity.</title>
        <authorList>
            <person name="Kalkreuter E."/>
            <person name="Kautsar S.A."/>
            <person name="Yang D."/>
            <person name="Bader C.D."/>
            <person name="Teijaro C.N."/>
            <person name="Fluegel L."/>
            <person name="Davis C.M."/>
            <person name="Simpson J.R."/>
            <person name="Lauterbach L."/>
            <person name="Steele A.D."/>
            <person name="Gui C."/>
            <person name="Meng S."/>
            <person name="Li G."/>
            <person name="Viehrig K."/>
            <person name="Ye F."/>
            <person name="Su P."/>
            <person name="Kiefer A.F."/>
            <person name="Nichols A."/>
            <person name="Cepeda A.J."/>
            <person name="Yan W."/>
            <person name="Fan B."/>
            <person name="Jiang Y."/>
            <person name="Adhikari A."/>
            <person name="Zheng C.-J."/>
            <person name="Schuster L."/>
            <person name="Cowan T.M."/>
            <person name="Smanski M.J."/>
            <person name="Chevrette M.G."/>
            <person name="De Carvalho L.P.S."/>
            <person name="Shen B."/>
        </authorList>
    </citation>
    <scope>NUCLEOTIDE SEQUENCE [LARGE SCALE GENOMIC DNA]</scope>
    <source>
        <strain evidence="3 4">NPDC048274</strain>
    </source>
</reference>
<dbReference type="SUPFAM" id="SSF53720">
    <property type="entry name" value="ALDH-like"/>
    <property type="match status" value="1"/>
</dbReference>
<evidence type="ECO:0000313" key="3">
    <source>
        <dbReference type="EMBL" id="MEU9355595.1"/>
    </source>
</evidence>
<protein>
    <submittedName>
        <fullName evidence="3">Aldehyde dehydrogenase family protein</fullName>
    </submittedName>
</protein>
<dbReference type="InterPro" id="IPR015590">
    <property type="entry name" value="Aldehyde_DH_dom"/>
</dbReference>
<sequence>MAPADAAAPVYLDALGPRGPYRTRVPEPVTDVSGAEVARLSLVPPVYVDRALAALRKAEPVPAADLDTLLAAAAEEFATGTVGGLGVREYEYLVSRTSGTPLTVVRDATRGTARFVGRARASAEQGRPRGTVGERLDPSLGTGHAVWARRGEVFAVNASGNHPGVHRLWLEALALGYRVAVRPSRREPFTPHRLVGALHRAGVGHDRLALLPTDHRTAQTLIRGADRAVVYGGDEVVARYAHDARVLPQGPGRTKILVTADTDWREHLDTIVASVADEAGTACVNATAVLVEGDPAPLAEALAARLSQLPGLPPQDTRAVLPVCPLDRALALDSYLRSVAAGTRAWLGGDGVVDDLGDGSAVLRPAVHQVADAGAPQVGTELPFPCVWVAPWSRSDGIAPLRGTLVLSLLSRDRALLDALVAEPSIANVYAGDHPTYWMAPGVPHDGYLSDFLMRGKAVVGLGFGVG</sequence>
<dbReference type="Pfam" id="PF00171">
    <property type="entry name" value="Aldedh"/>
    <property type="match status" value="1"/>
</dbReference>
<dbReference type="EMBL" id="JBEZLS010000032">
    <property type="protein sequence ID" value="MEU9355595.1"/>
    <property type="molecule type" value="Genomic_DNA"/>
</dbReference>
<dbReference type="Gene3D" id="3.40.309.10">
    <property type="entry name" value="Aldehyde Dehydrogenase, Chain A, domain 2"/>
    <property type="match status" value="1"/>
</dbReference>
<feature type="domain" description="Aldehyde dehydrogenase" evidence="2">
    <location>
        <begin position="170"/>
        <end position="393"/>
    </location>
</feature>
<gene>
    <name evidence="3" type="ORF">AB0D65_32510</name>
</gene>
<name>A0ABV3EEL5_9ACTN</name>
<comment type="caution">
    <text evidence="3">The sequence shown here is derived from an EMBL/GenBank/DDBJ whole genome shotgun (WGS) entry which is preliminary data.</text>
</comment>
<evidence type="ECO:0000256" key="1">
    <source>
        <dbReference type="ARBA" id="ARBA00023002"/>
    </source>
</evidence>
<dbReference type="InterPro" id="IPR016161">
    <property type="entry name" value="Ald_DH/histidinol_DH"/>
</dbReference>
<organism evidence="3 4">
    <name type="scientific">Streptomyces griseoloalbus</name>
    <dbReference type="NCBI Taxonomy" id="67303"/>
    <lineage>
        <taxon>Bacteria</taxon>
        <taxon>Bacillati</taxon>
        <taxon>Actinomycetota</taxon>
        <taxon>Actinomycetes</taxon>
        <taxon>Kitasatosporales</taxon>
        <taxon>Streptomycetaceae</taxon>
        <taxon>Streptomyces</taxon>
    </lineage>
</organism>